<evidence type="ECO:0000313" key="2">
    <source>
        <dbReference type="Proteomes" id="UP001154282"/>
    </source>
</evidence>
<evidence type="ECO:0000313" key="1">
    <source>
        <dbReference type="EMBL" id="CAI0407545.1"/>
    </source>
</evidence>
<dbReference type="Proteomes" id="UP001154282">
    <property type="component" value="Unassembled WGS sequence"/>
</dbReference>
<protein>
    <submittedName>
        <fullName evidence="1">Uncharacterized protein</fullName>
    </submittedName>
</protein>
<sequence length="28" mass="3342">MSRHEYEVEKANHLLSGTDPLSWWLDQV</sequence>
<organism evidence="1 2">
    <name type="scientific">Linum tenue</name>
    <dbReference type="NCBI Taxonomy" id="586396"/>
    <lineage>
        <taxon>Eukaryota</taxon>
        <taxon>Viridiplantae</taxon>
        <taxon>Streptophyta</taxon>
        <taxon>Embryophyta</taxon>
        <taxon>Tracheophyta</taxon>
        <taxon>Spermatophyta</taxon>
        <taxon>Magnoliopsida</taxon>
        <taxon>eudicotyledons</taxon>
        <taxon>Gunneridae</taxon>
        <taxon>Pentapetalae</taxon>
        <taxon>rosids</taxon>
        <taxon>fabids</taxon>
        <taxon>Malpighiales</taxon>
        <taxon>Linaceae</taxon>
        <taxon>Linum</taxon>
    </lineage>
</organism>
<dbReference type="AlphaFoldDB" id="A0AAV0JDX2"/>
<name>A0AAV0JDX2_9ROSI</name>
<keyword evidence="2" id="KW-1185">Reference proteome</keyword>
<dbReference type="EMBL" id="CAMGYJ010000004">
    <property type="protein sequence ID" value="CAI0407545.1"/>
    <property type="molecule type" value="Genomic_DNA"/>
</dbReference>
<proteinExistence type="predicted"/>
<dbReference type="EMBL" id="CAMGYJ010000004">
    <property type="protein sequence ID" value="CAI0407546.1"/>
    <property type="molecule type" value="Genomic_DNA"/>
</dbReference>
<accession>A0AAV0JDX2</accession>
<comment type="caution">
    <text evidence="1">The sequence shown here is derived from an EMBL/GenBank/DDBJ whole genome shotgun (WGS) entry which is preliminary data.</text>
</comment>
<reference evidence="1" key="1">
    <citation type="submission" date="2022-08" db="EMBL/GenBank/DDBJ databases">
        <authorList>
            <person name="Gutierrez-Valencia J."/>
        </authorList>
    </citation>
    <scope>NUCLEOTIDE SEQUENCE</scope>
</reference>
<gene>
    <name evidence="1" type="ORF">LITE_LOCUS13611</name>
</gene>